<dbReference type="InterPro" id="IPR050171">
    <property type="entry name" value="MFS_Transporters"/>
</dbReference>
<dbReference type="AlphaFoldDB" id="F2N8A8"/>
<feature type="transmembrane region" description="Helical" evidence="7">
    <location>
        <begin position="79"/>
        <end position="100"/>
    </location>
</feature>
<feature type="transmembrane region" description="Helical" evidence="7">
    <location>
        <begin position="171"/>
        <end position="188"/>
    </location>
</feature>
<dbReference type="PROSITE" id="PS50850">
    <property type="entry name" value="MFS"/>
    <property type="match status" value="1"/>
</dbReference>
<gene>
    <name evidence="9" type="ordered locus">Corgl_1186</name>
</gene>
<evidence type="ECO:0000256" key="4">
    <source>
        <dbReference type="ARBA" id="ARBA00022692"/>
    </source>
</evidence>
<evidence type="ECO:0000256" key="1">
    <source>
        <dbReference type="ARBA" id="ARBA00004651"/>
    </source>
</evidence>
<feature type="transmembrane region" description="Helical" evidence="7">
    <location>
        <begin position="213"/>
        <end position="230"/>
    </location>
</feature>
<keyword evidence="2" id="KW-0813">Transport</keyword>
<dbReference type="STRING" id="700015.Corgl_1186"/>
<dbReference type="Proteomes" id="UP000006851">
    <property type="component" value="Chromosome"/>
</dbReference>
<dbReference type="Gene3D" id="1.20.1250.20">
    <property type="entry name" value="MFS general substrate transporter like domains"/>
    <property type="match status" value="2"/>
</dbReference>
<dbReference type="RefSeq" id="WP_013709034.1">
    <property type="nucleotide sequence ID" value="NC_015389.1"/>
</dbReference>
<dbReference type="PANTHER" id="PTHR23517">
    <property type="entry name" value="RESISTANCE PROTEIN MDTM, PUTATIVE-RELATED-RELATED"/>
    <property type="match status" value="1"/>
</dbReference>
<feature type="transmembrane region" description="Helical" evidence="7">
    <location>
        <begin position="250"/>
        <end position="270"/>
    </location>
</feature>
<dbReference type="InterPro" id="IPR020846">
    <property type="entry name" value="MFS_dom"/>
</dbReference>
<sequence length="402" mass="42392">MLANRFTGRARTIIVAVGVLQIYFACIAANVMDPALHDLQQLFPGISHEQIASLITIPNLAAIPASILSGALTGRRLRYRTVLTMSFLLIVVGGSAPLFLMSFQTVVCARMVLGFGLGLLWPLGNALIIDLFPGERRAYMFGVGEVVKNVSLIILQMIVGLLVGVSAKISWSAYLVLLLSLAALLLCLPEPEIRPVAAQTPLAAAIRQLPRRLYVFILFYCVCMIVQTIYQLNMSSIIVTEGLGDATTAATVLSTATLTAMFAALSFGLIQKVLGDYTITFCAGALGLGTFCISQAATLPPMYASAVIVGIGLGTMSSSFYVKIAECANNENAALVSGFQVVLGGLGGYLPSYFLVLVAAVFNSQSLRLPIALGTLLLGSVAVGFALFYAVAHRRAAAAGGV</sequence>
<accession>F2N8A8</accession>
<dbReference type="Pfam" id="PF07690">
    <property type="entry name" value="MFS_1"/>
    <property type="match status" value="1"/>
</dbReference>
<evidence type="ECO:0000256" key="3">
    <source>
        <dbReference type="ARBA" id="ARBA00022475"/>
    </source>
</evidence>
<feature type="domain" description="Major facilitator superfamily (MFS) profile" evidence="8">
    <location>
        <begin position="14"/>
        <end position="397"/>
    </location>
</feature>
<evidence type="ECO:0000256" key="6">
    <source>
        <dbReference type="ARBA" id="ARBA00023136"/>
    </source>
</evidence>
<feature type="transmembrane region" description="Helical" evidence="7">
    <location>
        <begin position="334"/>
        <end position="359"/>
    </location>
</feature>
<feature type="transmembrane region" description="Helical" evidence="7">
    <location>
        <begin position="303"/>
        <end position="322"/>
    </location>
</feature>
<dbReference type="InterPro" id="IPR011701">
    <property type="entry name" value="MFS"/>
</dbReference>
<feature type="transmembrane region" description="Helical" evidence="7">
    <location>
        <begin position="112"/>
        <end position="134"/>
    </location>
</feature>
<reference evidence="10" key="1">
    <citation type="journal article" date="2013" name="Stand. Genomic Sci.">
        <title>Complete genome sequence of Coriobacterium glomerans type strain (PW2(T)) from the midgut of Pyrrhocoris apterus L. (red soldier bug).</title>
        <authorList>
            <person name="Stackebrandt E."/>
            <person name="Zeytun A."/>
            <person name="Lapidus A."/>
            <person name="Nolan M."/>
            <person name="Lucas S."/>
            <person name="Hammon N."/>
            <person name="Deshpande S."/>
            <person name="Cheng J.F."/>
            <person name="Tapia R."/>
            <person name="Goodwin L.A."/>
            <person name="Pitluck S."/>
            <person name="Liolios K."/>
            <person name="Pagani I."/>
            <person name="Ivanova N."/>
            <person name="Mavromatis K."/>
            <person name="Mikhailova N."/>
            <person name="Huntemann M."/>
            <person name="Pati A."/>
            <person name="Chen A."/>
            <person name="Palaniappan K."/>
            <person name="Chang Y.J."/>
            <person name="Land M."/>
            <person name="Hauser L."/>
            <person name="Rohde M."/>
            <person name="Pukall R."/>
            <person name="Goker M."/>
            <person name="Detter J.C."/>
            <person name="Woyke T."/>
            <person name="Bristow J."/>
            <person name="Eisen J.A."/>
            <person name="Markowitz V."/>
            <person name="Hugenholtz P."/>
            <person name="Kyrpides N.C."/>
            <person name="Klenk H.P."/>
        </authorList>
    </citation>
    <scope>NUCLEOTIDE SEQUENCE</scope>
    <source>
        <strain evidence="10">ATCC 49209 / DSM 20642 / JCM 10262 / PW2</strain>
    </source>
</reference>
<evidence type="ECO:0000256" key="5">
    <source>
        <dbReference type="ARBA" id="ARBA00022989"/>
    </source>
</evidence>
<evidence type="ECO:0000259" key="8">
    <source>
        <dbReference type="PROSITE" id="PS50850"/>
    </source>
</evidence>
<dbReference type="InterPro" id="IPR036259">
    <property type="entry name" value="MFS_trans_sf"/>
</dbReference>
<dbReference type="eggNOG" id="COG2814">
    <property type="taxonomic scope" value="Bacteria"/>
</dbReference>
<dbReference type="GO" id="GO:0022857">
    <property type="term" value="F:transmembrane transporter activity"/>
    <property type="evidence" value="ECO:0007669"/>
    <property type="project" value="InterPro"/>
</dbReference>
<dbReference type="OrthoDB" id="9812221at2"/>
<feature type="transmembrane region" description="Helical" evidence="7">
    <location>
        <begin position="12"/>
        <end position="31"/>
    </location>
</feature>
<evidence type="ECO:0000256" key="2">
    <source>
        <dbReference type="ARBA" id="ARBA00022448"/>
    </source>
</evidence>
<proteinExistence type="predicted"/>
<dbReference type="GO" id="GO:0005886">
    <property type="term" value="C:plasma membrane"/>
    <property type="evidence" value="ECO:0007669"/>
    <property type="project" value="UniProtKB-SubCell"/>
</dbReference>
<dbReference type="SUPFAM" id="SSF103473">
    <property type="entry name" value="MFS general substrate transporter"/>
    <property type="match status" value="1"/>
</dbReference>
<comment type="subcellular location">
    <subcellularLocation>
        <location evidence="1">Cell membrane</location>
        <topology evidence="1">Multi-pass membrane protein</topology>
    </subcellularLocation>
</comment>
<feature type="transmembrane region" description="Helical" evidence="7">
    <location>
        <begin position="51"/>
        <end position="72"/>
    </location>
</feature>
<organism evidence="9 10">
    <name type="scientific">Coriobacterium glomerans (strain ATCC 49209 / DSM 20642 / JCM 10262 / PW2)</name>
    <dbReference type="NCBI Taxonomy" id="700015"/>
    <lineage>
        <taxon>Bacteria</taxon>
        <taxon>Bacillati</taxon>
        <taxon>Actinomycetota</taxon>
        <taxon>Coriobacteriia</taxon>
        <taxon>Coriobacteriales</taxon>
        <taxon>Coriobacteriaceae</taxon>
        <taxon>Coriobacterium</taxon>
    </lineage>
</organism>
<keyword evidence="3" id="KW-1003">Cell membrane</keyword>
<keyword evidence="5 7" id="KW-1133">Transmembrane helix</keyword>
<dbReference type="EMBL" id="CP002628">
    <property type="protein sequence ID" value="AEB07291.1"/>
    <property type="molecule type" value="Genomic_DNA"/>
</dbReference>
<feature type="transmembrane region" description="Helical" evidence="7">
    <location>
        <begin position="277"/>
        <end position="297"/>
    </location>
</feature>
<keyword evidence="10" id="KW-1185">Reference proteome</keyword>
<feature type="transmembrane region" description="Helical" evidence="7">
    <location>
        <begin position="371"/>
        <end position="392"/>
    </location>
</feature>
<dbReference type="HOGENOM" id="CLU_001265_10_4_11"/>
<keyword evidence="6 7" id="KW-0472">Membrane</keyword>
<keyword evidence="4 7" id="KW-0812">Transmembrane</keyword>
<name>F2N8A8_CORGP</name>
<dbReference type="PANTHER" id="PTHR23517:SF3">
    <property type="entry name" value="INTEGRAL MEMBRANE TRANSPORT PROTEIN"/>
    <property type="match status" value="1"/>
</dbReference>
<evidence type="ECO:0000313" key="10">
    <source>
        <dbReference type="Proteomes" id="UP000006851"/>
    </source>
</evidence>
<protein>
    <submittedName>
        <fullName evidence="9">Major facilitator superfamily MFS_1</fullName>
    </submittedName>
</protein>
<feature type="transmembrane region" description="Helical" evidence="7">
    <location>
        <begin position="146"/>
        <end position="165"/>
    </location>
</feature>
<dbReference type="KEGG" id="cgo:Corgl_1186"/>
<evidence type="ECO:0000256" key="7">
    <source>
        <dbReference type="SAM" id="Phobius"/>
    </source>
</evidence>
<evidence type="ECO:0000313" key="9">
    <source>
        <dbReference type="EMBL" id="AEB07291.1"/>
    </source>
</evidence>